<feature type="domain" description="Pvc16 N-terminal" evidence="2">
    <location>
        <begin position="26"/>
        <end position="194"/>
    </location>
</feature>
<dbReference type="Pfam" id="PF14065">
    <property type="entry name" value="Pvc16_N"/>
    <property type="match status" value="1"/>
</dbReference>
<dbReference type="Proteomes" id="UP000198975">
    <property type="component" value="Unassembled WGS sequence"/>
</dbReference>
<evidence type="ECO:0000259" key="2">
    <source>
        <dbReference type="Pfam" id="PF14065"/>
    </source>
</evidence>
<evidence type="ECO:0000313" key="4">
    <source>
        <dbReference type="Proteomes" id="UP000198975"/>
    </source>
</evidence>
<dbReference type="EMBL" id="FMAY01000001">
    <property type="protein sequence ID" value="SCB72271.1"/>
    <property type="molecule type" value="Genomic_DNA"/>
</dbReference>
<sequence length="213" mass="23288">MSDITDTDATAPAIASDTTLIELNVAIDAALRQYLPPDVAIRFDLPPKDSTPDVPTVCVFLYDIQEDLQLRVGERRQYVSVTGQFVPGYVNIRCCYLVTYFEVAQSSSSDSPSSQANSQSLIIINNVLNALVNHRSFSSLPGAYLRVIPPSEQLNSLGNFWQAVGNTPRLCLSYMVTVPLKLTDLQTTYTPVSTTSVQSAHMSNDDATETSES</sequence>
<keyword evidence="4" id="KW-1185">Reference proteome</keyword>
<feature type="compositionally biased region" description="Polar residues" evidence="1">
    <location>
        <begin position="193"/>
        <end position="202"/>
    </location>
</feature>
<organism evidence="3 4">
    <name type="scientific">Kosakonia oryzendophytica</name>
    <dbReference type="NCBI Taxonomy" id="1005665"/>
    <lineage>
        <taxon>Bacteria</taxon>
        <taxon>Pseudomonadati</taxon>
        <taxon>Pseudomonadota</taxon>
        <taxon>Gammaproteobacteria</taxon>
        <taxon>Enterobacterales</taxon>
        <taxon>Enterobacteriaceae</taxon>
        <taxon>Kosakonia</taxon>
    </lineage>
</organism>
<evidence type="ECO:0000256" key="1">
    <source>
        <dbReference type="SAM" id="MobiDB-lite"/>
    </source>
</evidence>
<evidence type="ECO:0000313" key="3">
    <source>
        <dbReference type="EMBL" id="SCB72271.1"/>
    </source>
</evidence>
<dbReference type="RefSeq" id="WP_088237981.1">
    <property type="nucleotide sequence ID" value="NZ_FMAY01000001.1"/>
</dbReference>
<proteinExistence type="predicted"/>
<accession>A0A1C3YQD1</accession>
<dbReference type="InterPro" id="IPR025351">
    <property type="entry name" value="Pvc16_N"/>
</dbReference>
<dbReference type="OrthoDB" id="5514409at2"/>
<name>A0A1C3YQD1_9ENTR</name>
<dbReference type="AlphaFoldDB" id="A0A1C3YQD1"/>
<reference evidence="4" key="1">
    <citation type="submission" date="2016-08" db="EMBL/GenBank/DDBJ databases">
        <authorList>
            <person name="Varghese N."/>
            <person name="Submissions Spin"/>
        </authorList>
    </citation>
    <scope>NUCLEOTIDE SEQUENCE [LARGE SCALE GENOMIC DNA]</scope>
    <source>
        <strain evidence="4">REICA_082</strain>
    </source>
</reference>
<protein>
    <recommendedName>
        <fullName evidence="2">Pvc16 N-terminal domain-containing protein</fullName>
    </recommendedName>
</protein>
<gene>
    <name evidence="3" type="ORF">GA0061071_10137</name>
</gene>
<feature type="region of interest" description="Disordered" evidence="1">
    <location>
        <begin position="193"/>
        <end position="213"/>
    </location>
</feature>